<feature type="compositionally biased region" description="Polar residues" evidence="1">
    <location>
        <begin position="76"/>
        <end position="93"/>
    </location>
</feature>
<dbReference type="EMBL" id="MNBE01000710">
    <property type="protein sequence ID" value="OKO94928.1"/>
    <property type="molecule type" value="Genomic_DNA"/>
</dbReference>
<sequence>MTYLMKEAGKQVWDVVSGDLQRPDCLFKYAKPISADINPLVEPHLNEAVRQRAIDARLEVEVQAFERHHEWKPKPTTYSSGTCPPTSVCTSRD</sequence>
<evidence type="ECO:0000313" key="3">
    <source>
        <dbReference type="EMBL" id="OKP09791.1"/>
    </source>
</evidence>
<feature type="region of interest" description="Disordered" evidence="1">
    <location>
        <begin position="73"/>
        <end position="93"/>
    </location>
</feature>
<proteinExistence type="predicted"/>
<evidence type="ECO:0000313" key="4">
    <source>
        <dbReference type="Proteomes" id="UP000186955"/>
    </source>
</evidence>
<dbReference type="AlphaFoldDB" id="A0A1Q5T3Y2"/>
<dbReference type="EMBL" id="MNBE01000446">
    <property type="protein sequence ID" value="OKP09791.1"/>
    <property type="molecule type" value="Genomic_DNA"/>
</dbReference>
<name>A0A1Q5T3Y2_9EURO</name>
<protein>
    <submittedName>
        <fullName evidence="2">Uncharacterized protein</fullName>
    </submittedName>
</protein>
<reference evidence="2 4" key="1">
    <citation type="submission" date="2016-10" db="EMBL/GenBank/DDBJ databases">
        <title>Genome sequence of the ascomycete fungus Penicillium subrubescens.</title>
        <authorList>
            <person name="De Vries R.P."/>
            <person name="Peng M."/>
            <person name="Dilokpimol A."/>
            <person name="Hilden K."/>
            <person name="Makela M.R."/>
            <person name="Grigoriev I."/>
            <person name="Riley R."/>
            <person name="Granchi Z."/>
        </authorList>
    </citation>
    <scope>NUCLEOTIDE SEQUENCE [LARGE SCALE GENOMIC DNA]</scope>
    <source>
        <strain evidence="2 4">CBS 132785</strain>
    </source>
</reference>
<comment type="caution">
    <text evidence="2">The sequence shown here is derived from an EMBL/GenBank/DDBJ whole genome shotgun (WGS) entry which is preliminary data.</text>
</comment>
<dbReference type="STRING" id="1316194.A0A1Q5T3Y2"/>
<organism evidence="2 4">
    <name type="scientific">Penicillium subrubescens</name>
    <dbReference type="NCBI Taxonomy" id="1316194"/>
    <lineage>
        <taxon>Eukaryota</taxon>
        <taxon>Fungi</taxon>
        <taxon>Dikarya</taxon>
        <taxon>Ascomycota</taxon>
        <taxon>Pezizomycotina</taxon>
        <taxon>Eurotiomycetes</taxon>
        <taxon>Eurotiomycetidae</taxon>
        <taxon>Eurotiales</taxon>
        <taxon>Aspergillaceae</taxon>
        <taxon>Penicillium</taxon>
    </lineage>
</organism>
<evidence type="ECO:0000256" key="1">
    <source>
        <dbReference type="SAM" id="MobiDB-lite"/>
    </source>
</evidence>
<evidence type="ECO:0000313" key="2">
    <source>
        <dbReference type="EMBL" id="OKO94928.1"/>
    </source>
</evidence>
<gene>
    <name evidence="2" type="ORF">PENSUB_11512</name>
    <name evidence="3" type="ORF">PENSUB_4812</name>
</gene>
<dbReference type="Proteomes" id="UP000186955">
    <property type="component" value="Unassembled WGS sequence"/>
</dbReference>
<keyword evidence="4" id="KW-1185">Reference proteome</keyword>
<accession>A0A1Q5T3Y2</accession>